<dbReference type="SUPFAM" id="SSF53254">
    <property type="entry name" value="Phosphoglycerate mutase-like"/>
    <property type="match status" value="1"/>
</dbReference>
<evidence type="ECO:0000256" key="2">
    <source>
        <dbReference type="PIRSR" id="PIRSR613078-2"/>
    </source>
</evidence>
<sequence length="200" mass="21371">MLLTPPDLYVVRHGETEWNRIGRWQGPLDSALTPRGEAQARAMGRLLAEMGVTPATHRFDVSPQGRARRTAELILNGAGEARVDDRLREIGVGAWAGRNREEIRVEAGLGPDAHFLALYEAAPGGEPFEALLARVTEYLKGLDRPTVAITHGVTSRFLRTAALGLGLDRVAEVPGGQGVIHHVAGGAHRTLDAGEPGDAA</sequence>
<feature type="binding site" evidence="2">
    <location>
        <begin position="12"/>
        <end position="19"/>
    </location>
    <ligand>
        <name>substrate</name>
    </ligand>
</feature>
<protein>
    <submittedName>
        <fullName evidence="3">Fructose-2,6-bisphosphatase</fullName>
    </submittedName>
</protein>
<feature type="active site" description="Tele-phosphohistidine intermediate" evidence="1">
    <location>
        <position position="13"/>
    </location>
</feature>
<dbReference type="EMBL" id="AONG01000012">
    <property type="protein sequence ID" value="KIQ68710.1"/>
    <property type="molecule type" value="Genomic_DNA"/>
</dbReference>
<dbReference type="RefSeq" id="WP_018301346.1">
    <property type="nucleotide sequence ID" value="NZ_KB902277.1"/>
</dbReference>
<accession>A0A0D0NK80</accession>
<evidence type="ECO:0000313" key="3">
    <source>
        <dbReference type="EMBL" id="KIQ68710.1"/>
    </source>
</evidence>
<dbReference type="PANTHER" id="PTHR48100">
    <property type="entry name" value="BROAD-SPECIFICITY PHOSPHATASE YOR283W-RELATED"/>
    <property type="match status" value="1"/>
</dbReference>
<keyword evidence="4" id="KW-1185">Reference proteome</keyword>
<organism evidence="3 4">
    <name type="scientific">Wenxinia marina DSM 24838</name>
    <dbReference type="NCBI Taxonomy" id="1123501"/>
    <lineage>
        <taxon>Bacteria</taxon>
        <taxon>Pseudomonadati</taxon>
        <taxon>Pseudomonadota</taxon>
        <taxon>Alphaproteobacteria</taxon>
        <taxon>Rhodobacterales</taxon>
        <taxon>Roseobacteraceae</taxon>
        <taxon>Wenxinia</taxon>
    </lineage>
</organism>
<dbReference type="CDD" id="cd07067">
    <property type="entry name" value="HP_PGM_like"/>
    <property type="match status" value="1"/>
</dbReference>
<reference evidence="3 4" key="1">
    <citation type="submission" date="2013-01" db="EMBL/GenBank/DDBJ databases">
        <authorList>
            <person name="Fiebig A."/>
            <person name="Goeker M."/>
            <person name="Klenk H.-P.P."/>
        </authorList>
    </citation>
    <scope>NUCLEOTIDE SEQUENCE [LARGE SCALE GENOMIC DNA]</scope>
    <source>
        <strain evidence="3 4">DSM 24838</strain>
    </source>
</reference>
<dbReference type="SMART" id="SM00855">
    <property type="entry name" value="PGAM"/>
    <property type="match status" value="1"/>
</dbReference>
<proteinExistence type="predicted"/>
<dbReference type="GO" id="GO:0016791">
    <property type="term" value="F:phosphatase activity"/>
    <property type="evidence" value="ECO:0007669"/>
    <property type="project" value="TreeGrafter"/>
</dbReference>
<dbReference type="PANTHER" id="PTHR48100:SF59">
    <property type="entry name" value="ADENOSYLCOBALAMIN_ALPHA-RIBAZOLE PHOSPHATASE"/>
    <property type="match status" value="1"/>
</dbReference>
<dbReference type="PROSITE" id="PS00175">
    <property type="entry name" value="PG_MUTASE"/>
    <property type="match status" value="1"/>
</dbReference>
<dbReference type="InterPro" id="IPR001345">
    <property type="entry name" value="PG/BPGM_mutase_AS"/>
</dbReference>
<dbReference type="Proteomes" id="UP000035100">
    <property type="component" value="Unassembled WGS sequence"/>
</dbReference>
<dbReference type="Pfam" id="PF00300">
    <property type="entry name" value="His_Phos_1"/>
    <property type="match status" value="1"/>
</dbReference>
<dbReference type="PATRIC" id="fig|1123501.6.peg.2548"/>
<dbReference type="InterPro" id="IPR029033">
    <property type="entry name" value="His_PPase_superfam"/>
</dbReference>
<gene>
    <name evidence="3" type="ORF">Wenmar_02434</name>
</gene>
<dbReference type="STRING" id="1123501.Wenmar_02434"/>
<dbReference type="GO" id="GO:0005737">
    <property type="term" value="C:cytoplasm"/>
    <property type="evidence" value="ECO:0007669"/>
    <property type="project" value="TreeGrafter"/>
</dbReference>
<evidence type="ECO:0000256" key="1">
    <source>
        <dbReference type="PIRSR" id="PIRSR613078-1"/>
    </source>
</evidence>
<dbReference type="AlphaFoldDB" id="A0A0D0NK80"/>
<evidence type="ECO:0000313" key="4">
    <source>
        <dbReference type="Proteomes" id="UP000035100"/>
    </source>
</evidence>
<dbReference type="Gene3D" id="3.40.50.1240">
    <property type="entry name" value="Phosphoglycerate mutase-like"/>
    <property type="match status" value="1"/>
</dbReference>
<dbReference type="InterPro" id="IPR013078">
    <property type="entry name" value="His_Pase_superF_clade-1"/>
</dbReference>
<feature type="active site" description="Proton donor/acceptor" evidence="1">
    <location>
        <position position="89"/>
    </location>
</feature>
<feature type="binding site" evidence="2">
    <location>
        <position position="66"/>
    </location>
    <ligand>
        <name>substrate</name>
    </ligand>
</feature>
<dbReference type="InterPro" id="IPR050275">
    <property type="entry name" value="PGM_Phosphatase"/>
</dbReference>
<name>A0A0D0NK80_9RHOB</name>
<comment type="caution">
    <text evidence="3">The sequence shown here is derived from an EMBL/GenBank/DDBJ whole genome shotgun (WGS) entry which is preliminary data.</text>
</comment>
<dbReference type="eggNOG" id="COG0406">
    <property type="taxonomic scope" value="Bacteria"/>
</dbReference>